<gene>
    <name evidence="1" type="ORF">RclHR1_00340017</name>
</gene>
<dbReference type="Proteomes" id="UP000247702">
    <property type="component" value="Unassembled WGS sequence"/>
</dbReference>
<protein>
    <submittedName>
        <fullName evidence="1">Uncharacterized protein</fullName>
    </submittedName>
</protein>
<accession>A0A2Z6S3Z9</accession>
<name>A0A2Z6S3Z9_9GLOM</name>
<evidence type="ECO:0000313" key="1">
    <source>
        <dbReference type="EMBL" id="GBB99026.1"/>
    </source>
</evidence>
<organism evidence="1 2">
    <name type="scientific">Rhizophagus clarus</name>
    <dbReference type="NCBI Taxonomy" id="94130"/>
    <lineage>
        <taxon>Eukaryota</taxon>
        <taxon>Fungi</taxon>
        <taxon>Fungi incertae sedis</taxon>
        <taxon>Mucoromycota</taxon>
        <taxon>Glomeromycotina</taxon>
        <taxon>Glomeromycetes</taxon>
        <taxon>Glomerales</taxon>
        <taxon>Glomeraceae</taxon>
        <taxon>Rhizophagus</taxon>
    </lineage>
</organism>
<dbReference type="EMBL" id="BEXD01002668">
    <property type="protein sequence ID" value="GBB99026.1"/>
    <property type="molecule type" value="Genomic_DNA"/>
</dbReference>
<proteinExistence type="predicted"/>
<evidence type="ECO:0000313" key="2">
    <source>
        <dbReference type="Proteomes" id="UP000247702"/>
    </source>
</evidence>
<sequence>MIEINVLFLLKGIKKSIVEIGCIEECDNCKEKWEKTGCAIIRYGCCKQEEEKSGCQAFEKCTICRCDPFFKHDAIME</sequence>
<comment type="caution">
    <text evidence="1">The sequence shown here is derived from an EMBL/GenBank/DDBJ whole genome shotgun (WGS) entry which is preliminary data.</text>
</comment>
<reference evidence="1 2" key="1">
    <citation type="submission" date="2017-11" db="EMBL/GenBank/DDBJ databases">
        <title>The genome of Rhizophagus clarus HR1 reveals common genetic basis of auxotrophy among arbuscular mycorrhizal fungi.</title>
        <authorList>
            <person name="Kobayashi Y."/>
        </authorList>
    </citation>
    <scope>NUCLEOTIDE SEQUENCE [LARGE SCALE GENOMIC DNA]</scope>
    <source>
        <strain evidence="1 2">HR1</strain>
    </source>
</reference>
<keyword evidence="2" id="KW-1185">Reference proteome</keyword>
<dbReference type="AlphaFoldDB" id="A0A2Z6S3Z9"/>